<keyword evidence="6" id="KW-1185">Reference proteome</keyword>
<proteinExistence type="inferred from homology"/>
<feature type="domain" description="Carboxylesterase type B" evidence="4">
    <location>
        <begin position="52"/>
        <end position="293"/>
    </location>
</feature>
<comment type="similarity">
    <text evidence="1 3">Belongs to the type-B carboxylesterase/lipase family.</text>
</comment>
<evidence type="ECO:0000259" key="4">
    <source>
        <dbReference type="Pfam" id="PF00135"/>
    </source>
</evidence>
<dbReference type="PANTHER" id="PTHR11559">
    <property type="entry name" value="CARBOXYLESTERASE"/>
    <property type="match status" value="1"/>
</dbReference>
<evidence type="ECO:0000313" key="6">
    <source>
        <dbReference type="Proteomes" id="UP000559256"/>
    </source>
</evidence>
<name>A0A8H5CTU4_9AGAR</name>
<dbReference type="EMBL" id="JAACJM010000098">
    <property type="protein sequence ID" value="KAF5346958.1"/>
    <property type="molecule type" value="Genomic_DNA"/>
</dbReference>
<dbReference type="GO" id="GO:0016787">
    <property type="term" value="F:hydrolase activity"/>
    <property type="evidence" value="ECO:0007669"/>
    <property type="project" value="UniProtKB-KW"/>
</dbReference>
<dbReference type="InterPro" id="IPR050309">
    <property type="entry name" value="Type-B_Carboxylest/Lipase"/>
</dbReference>
<dbReference type="InterPro" id="IPR029058">
    <property type="entry name" value="AB_hydrolase_fold"/>
</dbReference>
<dbReference type="InterPro" id="IPR002018">
    <property type="entry name" value="CarbesteraseB"/>
</dbReference>
<dbReference type="InterPro" id="IPR019826">
    <property type="entry name" value="Carboxylesterase_B_AS"/>
</dbReference>
<evidence type="ECO:0000256" key="3">
    <source>
        <dbReference type="RuleBase" id="RU361235"/>
    </source>
</evidence>
<evidence type="ECO:0000256" key="2">
    <source>
        <dbReference type="ARBA" id="ARBA00022801"/>
    </source>
</evidence>
<dbReference type="PROSITE" id="PS00122">
    <property type="entry name" value="CARBOXYLESTERASE_B_1"/>
    <property type="match status" value="1"/>
</dbReference>
<protein>
    <recommendedName>
        <fullName evidence="3">Carboxylic ester hydrolase</fullName>
        <ecNumber evidence="3">3.1.1.-</ecNumber>
    </recommendedName>
</protein>
<feature type="signal peptide" evidence="3">
    <location>
        <begin position="1"/>
        <end position="31"/>
    </location>
</feature>
<dbReference type="Proteomes" id="UP000559256">
    <property type="component" value="Unassembled WGS sequence"/>
</dbReference>
<comment type="caution">
    <text evidence="5">The sequence shown here is derived from an EMBL/GenBank/DDBJ whole genome shotgun (WGS) entry which is preliminary data.</text>
</comment>
<dbReference type="EC" id="3.1.1.-" evidence="3"/>
<dbReference type="Pfam" id="PF00135">
    <property type="entry name" value="COesterase"/>
    <property type="match status" value="1"/>
</dbReference>
<gene>
    <name evidence="5" type="ORF">D9758_010114</name>
</gene>
<sequence>MSFPLGSLSLLKLVSTFFIFLSFSLLPSAFASPIPNPIVFDIKHNITYLGITSSPGVEKFLNIPYGLSTAGSRRFASPEPAYLPSGTIYNATVPGPVCPQTTVPGFPWFSNLTEGDLSEDCLRLKVARPVGTKEEDELPVFVWVYGGGLFNGHINGRTNEPDALILESVANGLPVIFVAMNYRLNIFGFALSEALRETNDLNVGLKDQRLVLEWVKENIGSFGGSPDKVTIFGQSSGALSVTLQILAYGRTKGAPFHSAIMESVRDRAMARVRKEARTRPSTLGGNYGVDSATEQVAKYNV</sequence>
<keyword evidence="2 3" id="KW-0378">Hydrolase</keyword>
<feature type="chain" id="PRO_5034948244" description="Carboxylic ester hydrolase" evidence="3">
    <location>
        <begin position="32"/>
        <end position="301"/>
    </location>
</feature>
<dbReference type="AlphaFoldDB" id="A0A8H5CTU4"/>
<keyword evidence="3" id="KW-0732">Signal</keyword>
<dbReference type="SUPFAM" id="SSF53474">
    <property type="entry name" value="alpha/beta-Hydrolases"/>
    <property type="match status" value="1"/>
</dbReference>
<reference evidence="5 6" key="1">
    <citation type="journal article" date="2020" name="ISME J.">
        <title>Uncovering the hidden diversity of litter-decomposition mechanisms in mushroom-forming fungi.</title>
        <authorList>
            <person name="Floudas D."/>
            <person name="Bentzer J."/>
            <person name="Ahren D."/>
            <person name="Johansson T."/>
            <person name="Persson P."/>
            <person name="Tunlid A."/>
        </authorList>
    </citation>
    <scope>NUCLEOTIDE SEQUENCE [LARGE SCALE GENOMIC DNA]</scope>
    <source>
        <strain evidence="5 6">CBS 291.85</strain>
    </source>
</reference>
<accession>A0A8H5CTU4</accession>
<dbReference type="OrthoDB" id="408631at2759"/>
<evidence type="ECO:0000313" key="5">
    <source>
        <dbReference type="EMBL" id="KAF5346958.1"/>
    </source>
</evidence>
<evidence type="ECO:0000256" key="1">
    <source>
        <dbReference type="ARBA" id="ARBA00005964"/>
    </source>
</evidence>
<dbReference type="Gene3D" id="3.40.50.1820">
    <property type="entry name" value="alpha/beta hydrolase"/>
    <property type="match status" value="1"/>
</dbReference>
<organism evidence="5 6">
    <name type="scientific">Tetrapyrgos nigripes</name>
    <dbReference type="NCBI Taxonomy" id="182062"/>
    <lineage>
        <taxon>Eukaryota</taxon>
        <taxon>Fungi</taxon>
        <taxon>Dikarya</taxon>
        <taxon>Basidiomycota</taxon>
        <taxon>Agaricomycotina</taxon>
        <taxon>Agaricomycetes</taxon>
        <taxon>Agaricomycetidae</taxon>
        <taxon>Agaricales</taxon>
        <taxon>Marasmiineae</taxon>
        <taxon>Marasmiaceae</taxon>
        <taxon>Tetrapyrgos</taxon>
    </lineage>
</organism>